<reference evidence="2" key="2">
    <citation type="submission" date="2020-09" db="EMBL/GenBank/DDBJ databases">
        <authorList>
            <person name="Sun Q."/>
            <person name="Ohkuma M."/>
        </authorList>
    </citation>
    <scope>NUCLEOTIDE SEQUENCE</scope>
    <source>
        <strain evidence="2">JCM 15325</strain>
    </source>
</reference>
<comment type="caution">
    <text evidence="2">The sequence shown here is derived from an EMBL/GenBank/DDBJ whole genome shotgun (WGS) entry which is preliminary data.</text>
</comment>
<proteinExistence type="predicted"/>
<protein>
    <submittedName>
        <fullName evidence="2">IS4 family transposase ISDha5</fullName>
    </submittedName>
</protein>
<evidence type="ECO:0000313" key="3">
    <source>
        <dbReference type="Proteomes" id="UP000654670"/>
    </source>
</evidence>
<dbReference type="EMBL" id="BMOK01000026">
    <property type="protein sequence ID" value="GGL65879.1"/>
    <property type="molecule type" value="Genomic_DNA"/>
</dbReference>
<organism evidence="2 3">
    <name type="scientific">Sporolactobacillus putidus</name>
    <dbReference type="NCBI Taxonomy" id="492735"/>
    <lineage>
        <taxon>Bacteria</taxon>
        <taxon>Bacillati</taxon>
        <taxon>Bacillota</taxon>
        <taxon>Bacilli</taxon>
        <taxon>Bacillales</taxon>
        <taxon>Sporolactobacillaceae</taxon>
        <taxon>Sporolactobacillus</taxon>
    </lineage>
</organism>
<evidence type="ECO:0000313" key="2">
    <source>
        <dbReference type="EMBL" id="GGL65879.1"/>
    </source>
</evidence>
<dbReference type="InterPro" id="IPR006783">
    <property type="entry name" value="Transposase_ISC1217"/>
</dbReference>
<dbReference type="RefSeq" id="WP_188805304.1">
    <property type="nucleotide sequence ID" value="NZ_BMOK01000026.1"/>
</dbReference>
<reference evidence="2" key="1">
    <citation type="journal article" date="2014" name="Int. J. Syst. Evol. Microbiol.">
        <title>Complete genome sequence of Corynebacterium casei LMG S-19264T (=DSM 44701T), isolated from a smear-ripened cheese.</title>
        <authorList>
            <consortium name="US DOE Joint Genome Institute (JGI-PGF)"/>
            <person name="Walter F."/>
            <person name="Albersmeier A."/>
            <person name="Kalinowski J."/>
            <person name="Ruckert C."/>
        </authorList>
    </citation>
    <scope>NUCLEOTIDE SEQUENCE</scope>
    <source>
        <strain evidence="2">JCM 15325</strain>
    </source>
</reference>
<dbReference type="Pfam" id="PF04693">
    <property type="entry name" value="DDE_Tnp_2"/>
    <property type="match status" value="1"/>
</dbReference>
<gene>
    <name evidence="2" type="ORF">GCM10007968_32350</name>
</gene>
<dbReference type="AlphaFoldDB" id="A0A917W454"/>
<sequence>MIANFMQKNQLPEEIKATFDELQVLKHLRQAGIVKSFGFSCGTLFQLVFRLSFTQKNWFRLLESHKAADLPGKDTIYRFLNYPKFAWRRFLLALSVFTITKVSHLTRAHHTKVLIVDDSSFYRNRSKKVELLAHCFDHAKKRHYKGFRMLTLGWSDGTTFIPVDFSLLSSNKEKTRVNDINPTIDKRCSGYKRRMEALQTAPNQIPEMVNRALRSGIDASYVLMDSWFTQQPLIRSLTDQGIHVIGMVKPTNQRYRVASQWLGLKTLYRFAKPVIGHKGILRSIRTQMANEVPVKVVFVQNRHKQSEWLAILSTDCTLTEQEIIRTYGMRWDIELFFKATKSLLKLQKEFQGRSYDLLISHTTIVFTRFILLSWQNRCSTDDRTLGGLFYELCDEMNELDWVVALTQLMAILQDALTKTKKAIKKLVTRQLQQWMDHLPHYIKVCLPNLSCES</sequence>
<feature type="domain" description="Transposase IS701-like DDE" evidence="1">
    <location>
        <begin position="73"/>
        <end position="258"/>
    </location>
</feature>
<dbReference type="Gene3D" id="3.90.350.10">
    <property type="entry name" value="Transposase Inhibitor Protein From Tn5, Chain A, domain 1"/>
    <property type="match status" value="1"/>
</dbReference>
<dbReference type="InterPro" id="IPR012337">
    <property type="entry name" value="RNaseH-like_sf"/>
</dbReference>
<dbReference type="InterPro" id="IPR038721">
    <property type="entry name" value="IS701-like_DDE_dom"/>
</dbReference>
<keyword evidence="3" id="KW-1185">Reference proteome</keyword>
<evidence type="ECO:0000259" key="1">
    <source>
        <dbReference type="Pfam" id="PF13546"/>
    </source>
</evidence>
<dbReference type="Proteomes" id="UP000654670">
    <property type="component" value="Unassembled WGS sequence"/>
</dbReference>
<dbReference type="Pfam" id="PF13546">
    <property type="entry name" value="DDE_5"/>
    <property type="match status" value="1"/>
</dbReference>
<name>A0A917W454_9BACL</name>
<accession>A0A917W454</accession>
<dbReference type="SUPFAM" id="SSF53098">
    <property type="entry name" value="Ribonuclease H-like"/>
    <property type="match status" value="1"/>
</dbReference>